<sequence>MTRYSTKRKHRSNGNHHLYRTRVYGRDLDQIHQDLVEPEKHEKKPLDPDLPGLGQHYCVECARHFATDEAMRLHKRTKVHRRRLKDLKEPAYSQEEAEASVNIAHPKPGTSSDVNQNKEPQAVMAD</sequence>
<keyword evidence="3" id="KW-0963">Cytoplasm</keyword>
<dbReference type="PANTHER" id="PTHR46095:SF1">
    <property type="entry name" value="ZINC FINGER PROTEIN 593"/>
    <property type="match status" value="1"/>
</dbReference>
<dbReference type="PANTHER" id="PTHR46095">
    <property type="entry name" value="ZINC FINGER PROTEIN 593"/>
    <property type="match status" value="1"/>
</dbReference>
<dbReference type="InterPro" id="IPR036236">
    <property type="entry name" value="Znf_C2H2_sf"/>
</dbReference>
<feature type="region of interest" description="Disordered" evidence="11">
    <location>
        <begin position="81"/>
        <end position="126"/>
    </location>
</feature>
<comment type="subcellular location">
    <subcellularLocation>
        <location evidence="2">Cytoplasm</location>
    </subcellularLocation>
    <subcellularLocation>
        <location evidence="1">Nucleus</location>
    </subcellularLocation>
</comment>
<dbReference type="InterPro" id="IPR013087">
    <property type="entry name" value="Znf_C2H2_type"/>
</dbReference>
<evidence type="ECO:0000256" key="5">
    <source>
        <dbReference type="ARBA" id="ARBA00022723"/>
    </source>
</evidence>
<dbReference type="InterPro" id="IPR051879">
    <property type="entry name" value="C2H2-ZF_Maturation_Protein"/>
</dbReference>
<dbReference type="GO" id="GO:0042254">
    <property type="term" value="P:ribosome biogenesis"/>
    <property type="evidence" value="ECO:0007669"/>
    <property type="project" value="UniProtKB-KW"/>
</dbReference>
<keyword evidence="8" id="KW-0539">Nucleus</keyword>
<evidence type="ECO:0000259" key="12">
    <source>
        <dbReference type="PROSITE" id="PS50157"/>
    </source>
</evidence>
<evidence type="ECO:0000313" key="13">
    <source>
        <dbReference type="EMBL" id="WBW73330.1"/>
    </source>
</evidence>
<dbReference type="SUPFAM" id="SSF57667">
    <property type="entry name" value="beta-beta-alpha zinc fingers"/>
    <property type="match status" value="1"/>
</dbReference>
<comment type="similarity">
    <text evidence="9">Belongs to the ZNF593/BUD20 C2H2-type zinc-finger protein family.</text>
</comment>
<dbReference type="GO" id="GO:0043021">
    <property type="term" value="F:ribonucleoprotein complex binding"/>
    <property type="evidence" value="ECO:0007669"/>
    <property type="project" value="UniProtKB-ARBA"/>
</dbReference>
<keyword evidence="14" id="KW-1185">Reference proteome</keyword>
<gene>
    <name evidence="13" type="primary">bud20</name>
    <name evidence="13" type="ORF">SOMG_03623</name>
</gene>
<evidence type="ECO:0000256" key="8">
    <source>
        <dbReference type="ARBA" id="ARBA00023242"/>
    </source>
</evidence>
<evidence type="ECO:0000256" key="6">
    <source>
        <dbReference type="ARBA" id="ARBA00022771"/>
    </source>
</evidence>
<reference evidence="13 14" key="1">
    <citation type="journal article" date="2023" name="G3 (Bethesda)">
        <title>A high-quality reference genome for the fission yeast Schizosaccharomyces osmophilus.</title>
        <authorList>
            <person name="Jia G.S."/>
            <person name="Zhang W.C."/>
            <person name="Liang Y."/>
            <person name="Liu X.H."/>
            <person name="Rhind N."/>
            <person name="Pidoux A."/>
            <person name="Brysch-Herzberg M."/>
            <person name="Du L.L."/>
        </authorList>
    </citation>
    <scope>NUCLEOTIDE SEQUENCE [LARGE SCALE GENOMIC DNA]</scope>
    <source>
        <strain evidence="13 14">CBS 15793</strain>
    </source>
</reference>
<dbReference type="FunFam" id="3.30.160.60:FF:000299">
    <property type="entry name" value="Zinc finger protein 593"/>
    <property type="match status" value="1"/>
</dbReference>
<protein>
    <submittedName>
        <fullName evidence="13">Zinc finger ribosome biogenesis protein Bud20</fullName>
    </submittedName>
</protein>
<evidence type="ECO:0000256" key="2">
    <source>
        <dbReference type="ARBA" id="ARBA00004496"/>
    </source>
</evidence>
<keyword evidence="4" id="KW-0690">Ribosome biogenesis</keyword>
<accession>A0AAE9WCH6</accession>
<evidence type="ECO:0000256" key="10">
    <source>
        <dbReference type="PROSITE-ProRule" id="PRU00042"/>
    </source>
</evidence>
<dbReference type="RefSeq" id="XP_056037573.1">
    <property type="nucleotide sequence ID" value="XM_056182412.1"/>
</dbReference>
<evidence type="ECO:0000256" key="3">
    <source>
        <dbReference type="ARBA" id="ARBA00022490"/>
    </source>
</evidence>
<dbReference type="Gene3D" id="3.30.160.60">
    <property type="entry name" value="Classic Zinc Finger"/>
    <property type="match status" value="1"/>
</dbReference>
<evidence type="ECO:0000256" key="9">
    <source>
        <dbReference type="ARBA" id="ARBA00038064"/>
    </source>
</evidence>
<proteinExistence type="inferred from homology"/>
<organism evidence="13 14">
    <name type="scientific">Schizosaccharomyces osmophilus</name>
    <dbReference type="NCBI Taxonomy" id="2545709"/>
    <lineage>
        <taxon>Eukaryota</taxon>
        <taxon>Fungi</taxon>
        <taxon>Dikarya</taxon>
        <taxon>Ascomycota</taxon>
        <taxon>Taphrinomycotina</taxon>
        <taxon>Schizosaccharomycetes</taxon>
        <taxon>Schizosaccharomycetales</taxon>
        <taxon>Schizosaccharomycetaceae</taxon>
        <taxon>Schizosaccharomyces</taxon>
    </lineage>
</organism>
<evidence type="ECO:0000256" key="4">
    <source>
        <dbReference type="ARBA" id="ARBA00022517"/>
    </source>
</evidence>
<dbReference type="EMBL" id="CP115612">
    <property type="protein sequence ID" value="WBW73330.1"/>
    <property type="molecule type" value="Genomic_DNA"/>
</dbReference>
<keyword evidence="6 10" id="KW-0863">Zinc-finger</keyword>
<dbReference type="PROSITE" id="PS00028">
    <property type="entry name" value="ZINC_FINGER_C2H2_1"/>
    <property type="match status" value="1"/>
</dbReference>
<evidence type="ECO:0000256" key="7">
    <source>
        <dbReference type="ARBA" id="ARBA00022833"/>
    </source>
</evidence>
<dbReference type="GO" id="GO:0005634">
    <property type="term" value="C:nucleus"/>
    <property type="evidence" value="ECO:0007669"/>
    <property type="project" value="UniProtKB-SubCell"/>
</dbReference>
<name>A0AAE9WCH6_9SCHI</name>
<dbReference type="InterPro" id="IPR022755">
    <property type="entry name" value="Znf_C2H2_jaz"/>
</dbReference>
<dbReference type="AlphaFoldDB" id="A0AAE9WCH6"/>
<evidence type="ECO:0000256" key="11">
    <source>
        <dbReference type="SAM" id="MobiDB-lite"/>
    </source>
</evidence>
<feature type="compositionally biased region" description="Polar residues" evidence="11">
    <location>
        <begin position="109"/>
        <end position="119"/>
    </location>
</feature>
<dbReference type="KEGG" id="som:SOMG_03623"/>
<keyword evidence="5" id="KW-0479">Metal-binding</keyword>
<dbReference type="PROSITE" id="PS50157">
    <property type="entry name" value="ZINC_FINGER_C2H2_2"/>
    <property type="match status" value="1"/>
</dbReference>
<dbReference type="GO" id="GO:0005737">
    <property type="term" value="C:cytoplasm"/>
    <property type="evidence" value="ECO:0007669"/>
    <property type="project" value="UniProtKB-SubCell"/>
</dbReference>
<feature type="domain" description="C2H2-type" evidence="12">
    <location>
        <begin position="56"/>
        <end position="85"/>
    </location>
</feature>
<dbReference type="Pfam" id="PF12171">
    <property type="entry name" value="zf-C2H2_jaz"/>
    <property type="match status" value="1"/>
</dbReference>
<dbReference type="GO" id="GO:0008270">
    <property type="term" value="F:zinc ion binding"/>
    <property type="evidence" value="ECO:0007669"/>
    <property type="project" value="UniProtKB-KW"/>
</dbReference>
<evidence type="ECO:0000313" key="14">
    <source>
        <dbReference type="Proteomes" id="UP001212411"/>
    </source>
</evidence>
<dbReference type="Proteomes" id="UP001212411">
    <property type="component" value="Chromosome 2"/>
</dbReference>
<keyword evidence="7" id="KW-0862">Zinc</keyword>
<evidence type="ECO:0000256" key="1">
    <source>
        <dbReference type="ARBA" id="ARBA00004123"/>
    </source>
</evidence>
<dbReference type="GeneID" id="80877101"/>